<comment type="caution">
    <text evidence="5">The sequence shown here is derived from an EMBL/GenBank/DDBJ whole genome shotgun (WGS) entry which is preliminary data.</text>
</comment>
<dbReference type="GO" id="GO:0003700">
    <property type="term" value="F:DNA-binding transcription factor activity"/>
    <property type="evidence" value="ECO:0007669"/>
    <property type="project" value="InterPro"/>
</dbReference>
<dbReference type="Pfam" id="PF00392">
    <property type="entry name" value="GntR"/>
    <property type="match status" value="1"/>
</dbReference>
<keyword evidence="2" id="KW-0238">DNA-binding</keyword>
<sequence>MIEQDKLVPGDKIPSERELSERLNVGRSSVREALRALELLGLIETRRGEGTFIYNFQEHKLVELLGSFFVLEGKTKEDLLEVKLLLEKDCIRILADLSKGNPGMGIEFYDWARNHSFTDEEFFTKLAILTDNRLMERIWRTVNSYVKASGSIFPISERKQYIALAALLEKGQKEEALNIYENNIRKSVNAE</sequence>
<dbReference type="InterPro" id="IPR000524">
    <property type="entry name" value="Tscrpt_reg_HTH_GntR"/>
</dbReference>
<dbReference type="PRINTS" id="PR00035">
    <property type="entry name" value="HTHGNTR"/>
</dbReference>
<gene>
    <name evidence="5" type="ORF">CYL18_13390</name>
</gene>
<evidence type="ECO:0000313" key="5">
    <source>
        <dbReference type="EMBL" id="PQD94720.1"/>
    </source>
</evidence>
<dbReference type="Gene3D" id="1.10.10.10">
    <property type="entry name" value="Winged helix-like DNA-binding domain superfamily/Winged helix DNA-binding domain"/>
    <property type="match status" value="1"/>
</dbReference>
<dbReference type="EMBL" id="PKOZ01000008">
    <property type="protein sequence ID" value="PQD94720.1"/>
    <property type="molecule type" value="Genomic_DNA"/>
</dbReference>
<dbReference type="AlphaFoldDB" id="A0A2S7MY74"/>
<dbReference type="SMART" id="SM00345">
    <property type="entry name" value="HTH_GNTR"/>
    <property type="match status" value="1"/>
</dbReference>
<organism evidence="5 6">
    <name type="scientific">Pradoshia eiseniae</name>
    <dbReference type="NCBI Taxonomy" id="2064768"/>
    <lineage>
        <taxon>Bacteria</taxon>
        <taxon>Bacillati</taxon>
        <taxon>Bacillota</taxon>
        <taxon>Bacilli</taxon>
        <taxon>Bacillales</taxon>
        <taxon>Bacillaceae</taxon>
        <taxon>Pradoshia</taxon>
    </lineage>
</organism>
<feature type="domain" description="HTH gntR-type" evidence="4">
    <location>
        <begin position="1"/>
        <end position="56"/>
    </location>
</feature>
<keyword evidence="1" id="KW-0805">Transcription regulation</keyword>
<dbReference type="CDD" id="cd07377">
    <property type="entry name" value="WHTH_GntR"/>
    <property type="match status" value="1"/>
</dbReference>
<proteinExistence type="predicted"/>
<dbReference type="PANTHER" id="PTHR43537:SF54">
    <property type="entry name" value="TRANSCRIPTIONAL REGULATOR, GNTR FAMILY"/>
    <property type="match status" value="1"/>
</dbReference>
<evidence type="ECO:0000256" key="3">
    <source>
        <dbReference type="ARBA" id="ARBA00023163"/>
    </source>
</evidence>
<dbReference type="InterPro" id="IPR036390">
    <property type="entry name" value="WH_DNA-bd_sf"/>
</dbReference>
<dbReference type="InterPro" id="IPR036388">
    <property type="entry name" value="WH-like_DNA-bd_sf"/>
</dbReference>
<dbReference type="SUPFAM" id="SSF46785">
    <property type="entry name" value="Winged helix' DNA-binding domain"/>
    <property type="match status" value="1"/>
</dbReference>
<evidence type="ECO:0000259" key="4">
    <source>
        <dbReference type="PROSITE" id="PS50949"/>
    </source>
</evidence>
<evidence type="ECO:0000313" key="6">
    <source>
        <dbReference type="Proteomes" id="UP000239663"/>
    </source>
</evidence>
<evidence type="ECO:0000256" key="2">
    <source>
        <dbReference type="ARBA" id="ARBA00023125"/>
    </source>
</evidence>
<protein>
    <submittedName>
        <fullName evidence="5">GntR family transcriptional regulator</fullName>
    </submittedName>
</protein>
<dbReference type="OrthoDB" id="9799482at2"/>
<evidence type="ECO:0000256" key="1">
    <source>
        <dbReference type="ARBA" id="ARBA00023015"/>
    </source>
</evidence>
<dbReference type="PROSITE" id="PS50949">
    <property type="entry name" value="HTH_GNTR"/>
    <property type="match status" value="1"/>
</dbReference>
<accession>A0A2S7MY74</accession>
<dbReference type="GO" id="GO:0003677">
    <property type="term" value="F:DNA binding"/>
    <property type="evidence" value="ECO:0007669"/>
    <property type="project" value="UniProtKB-KW"/>
</dbReference>
<keyword evidence="6" id="KW-1185">Reference proteome</keyword>
<dbReference type="Proteomes" id="UP000239663">
    <property type="component" value="Unassembled WGS sequence"/>
</dbReference>
<dbReference type="PANTHER" id="PTHR43537">
    <property type="entry name" value="TRANSCRIPTIONAL REGULATOR, GNTR FAMILY"/>
    <property type="match status" value="1"/>
</dbReference>
<reference evidence="5 6" key="1">
    <citation type="submission" date="2017-12" db="EMBL/GenBank/DDBJ databases">
        <title>Taxonomic description and draft genome of Pradoshia cofamensis Gen. nov., sp. nov., a thermotolerant bacillale isolated from anterior gut of earthworm Eisenia fetida.</title>
        <authorList>
            <person name="Saha T."/>
            <person name="Chakraborty R."/>
        </authorList>
    </citation>
    <scope>NUCLEOTIDE SEQUENCE [LARGE SCALE GENOMIC DNA]</scope>
    <source>
        <strain evidence="5 6">EAG3</strain>
    </source>
</reference>
<keyword evidence="3" id="KW-0804">Transcription</keyword>
<name>A0A2S7MY74_9BACI</name>